<evidence type="ECO:0000313" key="2">
    <source>
        <dbReference type="EMBL" id="MFD1890802.1"/>
    </source>
</evidence>
<dbReference type="InterPro" id="IPR010093">
    <property type="entry name" value="SinI_DNA-bd"/>
</dbReference>
<dbReference type="NCBIfam" id="TIGR01764">
    <property type="entry name" value="excise"/>
    <property type="match status" value="1"/>
</dbReference>
<dbReference type="InterPro" id="IPR041657">
    <property type="entry name" value="HTH_17"/>
</dbReference>
<dbReference type="InterPro" id="IPR009061">
    <property type="entry name" value="DNA-bd_dom_put_sf"/>
</dbReference>
<sequence length="61" mass="6717">MVTIADAAELLGVSVWTVRRRIGSGELTAYRLGNRIIRVRVDEVEALMTPVGGVRHARRTA</sequence>
<feature type="domain" description="Helix-turn-helix" evidence="1">
    <location>
        <begin position="2"/>
        <end position="48"/>
    </location>
</feature>
<gene>
    <name evidence="2" type="ORF">ACFSCS_11510</name>
</gene>
<protein>
    <submittedName>
        <fullName evidence="2">Helix-turn-helix domain-containing protein</fullName>
    </submittedName>
</protein>
<evidence type="ECO:0000313" key="3">
    <source>
        <dbReference type="Proteomes" id="UP001597326"/>
    </source>
</evidence>
<dbReference type="EMBL" id="JBHUFZ010000026">
    <property type="protein sequence ID" value="MFD1890802.1"/>
    <property type="molecule type" value="Genomic_DNA"/>
</dbReference>
<keyword evidence="3" id="KW-1185">Reference proteome</keyword>
<dbReference type="Pfam" id="PF12728">
    <property type="entry name" value="HTH_17"/>
    <property type="match status" value="1"/>
</dbReference>
<name>A0ABW4RWX5_9ACTN</name>
<dbReference type="SUPFAM" id="SSF46955">
    <property type="entry name" value="Putative DNA-binding domain"/>
    <property type="match status" value="1"/>
</dbReference>
<dbReference type="Proteomes" id="UP001597326">
    <property type="component" value="Unassembled WGS sequence"/>
</dbReference>
<dbReference type="RefSeq" id="WP_386778168.1">
    <property type="nucleotide sequence ID" value="NZ_BAAAIX010000025.1"/>
</dbReference>
<proteinExistence type="predicted"/>
<reference evidence="3" key="1">
    <citation type="journal article" date="2019" name="Int. J. Syst. Evol. Microbiol.">
        <title>The Global Catalogue of Microorganisms (GCM) 10K type strain sequencing project: providing services to taxonomists for standard genome sequencing and annotation.</title>
        <authorList>
            <consortium name="The Broad Institute Genomics Platform"/>
            <consortium name="The Broad Institute Genome Sequencing Center for Infectious Disease"/>
            <person name="Wu L."/>
            <person name="Ma J."/>
        </authorList>
    </citation>
    <scope>NUCLEOTIDE SEQUENCE [LARGE SCALE GENOMIC DNA]</scope>
    <source>
        <strain evidence="3">CAIM 431</strain>
    </source>
</reference>
<organism evidence="2 3">
    <name type="scientific">Luteococcus peritonei</name>
    <dbReference type="NCBI Taxonomy" id="88874"/>
    <lineage>
        <taxon>Bacteria</taxon>
        <taxon>Bacillati</taxon>
        <taxon>Actinomycetota</taxon>
        <taxon>Actinomycetes</taxon>
        <taxon>Propionibacteriales</taxon>
        <taxon>Propionibacteriaceae</taxon>
        <taxon>Luteococcus</taxon>
    </lineage>
</organism>
<comment type="caution">
    <text evidence="2">The sequence shown here is derived from an EMBL/GenBank/DDBJ whole genome shotgun (WGS) entry which is preliminary data.</text>
</comment>
<accession>A0ABW4RWX5</accession>
<evidence type="ECO:0000259" key="1">
    <source>
        <dbReference type="Pfam" id="PF12728"/>
    </source>
</evidence>